<gene>
    <name evidence="3" type="ORF">GCM10022224_098590</name>
</gene>
<keyword evidence="1" id="KW-0433">Leucine-rich repeat</keyword>
<dbReference type="InterPro" id="IPR032675">
    <property type="entry name" value="LRR_dom_sf"/>
</dbReference>
<dbReference type="PANTHER" id="PTHR46652">
    <property type="entry name" value="LEUCINE-RICH REPEAT AND IQ DOMAIN-CONTAINING PROTEIN 1-RELATED"/>
    <property type="match status" value="1"/>
</dbReference>
<dbReference type="Proteomes" id="UP001500902">
    <property type="component" value="Unassembled WGS sequence"/>
</dbReference>
<comment type="caution">
    <text evidence="3">The sequence shown here is derived from an EMBL/GenBank/DDBJ whole genome shotgun (WGS) entry which is preliminary data.</text>
</comment>
<dbReference type="EMBL" id="BAAAZP010000237">
    <property type="protein sequence ID" value="GAA3717181.1"/>
    <property type="molecule type" value="Genomic_DNA"/>
</dbReference>
<sequence>MDIVIAMASRTGESPQLAALRSLLGEEKPPSPSRAWRAIRELVVMDHGVGATAAAELAADFAVIAQPPTNRLLKLWPAVTDRGEFARLLLAPAFARENRTELDLGRKHTLEGVGHLTTLRHLRISRRKDIAALDELAALDNLVHLELDQCPEISDLAPIVGLTKLTTLNLGGCRAVTDLAPLKALTGLERLDLSRTGISHLADLTELAALTELNVSRCVLLQDLEGLEDKPALTTLNIEGCARLTSLRGLGTIPGITRLSLSGCDKLTDLRGLTGLTGLEGLAILGCTGLASLDGVEQLSSLQWVSIVDSPEVRDLSPLSALPALRKLLLSGQPVTDASALPRSASLNELTIRRCDTLDNLDGLGGLPALSDLWLDGCGGLRTPGTGHDLPSLRQLTLWDSPALEDLGGIADLPALTKLSLSRLPDELDPAGLRGRAPFKKIRTHRDHDPRWQAAISQALGKKVRMVDGWLEVLDEPLDA</sequence>
<evidence type="ECO:0000256" key="2">
    <source>
        <dbReference type="ARBA" id="ARBA00022737"/>
    </source>
</evidence>
<protein>
    <recommendedName>
        <fullName evidence="5">Internalin A</fullName>
    </recommendedName>
</protein>
<proteinExistence type="predicted"/>
<keyword evidence="2" id="KW-0677">Repeat</keyword>
<evidence type="ECO:0000313" key="4">
    <source>
        <dbReference type="Proteomes" id="UP001500902"/>
    </source>
</evidence>
<dbReference type="InterPro" id="IPR006553">
    <property type="entry name" value="Leu-rich_rpt_Cys-con_subtyp"/>
</dbReference>
<evidence type="ECO:0000313" key="3">
    <source>
        <dbReference type="EMBL" id="GAA3717181.1"/>
    </source>
</evidence>
<dbReference type="PANTHER" id="PTHR46652:SF3">
    <property type="entry name" value="LEUCINE-RICH REPEAT-CONTAINING PROTEIN 9"/>
    <property type="match status" value="1"/>
</dbReference>
<evidence type="ECO:0008006" key="5">
    <source>
        <dbReference type="Google" id="ProtNLM"/>
    </source>
</evidence>
<keyword evidence="4" id="KW-1185">Reference proteome</keyword>
<evidence type="ECO:0000256" key="1">
    <source>
        <dbReference type="ARBA" id="ARBA00022614"/>
    </source>
</evidence>
<dbReference type="SMART" id="SM00367">
    <property type="entry name" value="LRR_CC"/>
    <property type="match status" value="3"/>
</dbReference>
<dbReference type="InterPro" id="IPR001611">
    <property type="entry name" value="Leu-rich_rpt"/>
</dbReference>
<organism evidence="3 4">
    <name type="scientific">Nonomuraea antimicrobica</name>
    <dbReference type="NCBI Taxonomy" id="561173"/>
    <lineage>
        <taxon>Bacteria</taxon>
        <taxon>Bacillati</taxon>
        <taxon>Actinomycetota</taxon>
        <taxon>Actinomycetes</taxon>
        <taxon>Streptosporangiales</taxon>
        <taxon>Streptosporangiaceae</taxon>
        <taxon>Nonomuraea</taxon>
    </lineage>
</organism>
<reference evidence="4" key="1">
    <citation type="journal article" date="2019" name="Int. J. Syst. Evol. Microbiol.">
        <title>The Global Catalogue of Microorganisms (GCM) 10K type strain sequencing project: providing services to taxonomists for standard genome sequencing and annotation.</title>
        <authorList>
            <consortium name="The Broad Institute Genomics Platform"/>
            <consortium name="The Broad Institute Genome Sequencing Center for Infectious Disease"/>
            <person name="Wu L."/>
            <person name="Ma J."/>
        </authorList>
    </citation>
    <scope>NUCLEOTIDE SEQUENCE [LARGE SCALE GENOMIC DNA]</scope>
    <source>
        <strain evidence="4">JCM 16904</strain>
    </source>
</reference>
<name>A0ABP7EC37_9ACTN</name>
<dbReference type="Gene3D" id="3.80.10.10">
    <property type="entry name" value="Ribonuclease Inhibitor"/>
    <property type="match status" value="2"/>
</dbReference>
<dbReference type="SUPFAM" id="SSF52058">
    <property type="entry name" value="L domain-like"/>
    <property type="match status" value="1"/>
</dbReference>
<accession>A0ABP7EC37</accession>
<dbReference type="PROSITE" id="PS51450">
    <property type="entry name" value="LRR"/>
    <property type="match status" value="1"/>
</dbReference>
<dbReference type="InterPro" id="IPR050836">
    <property type="entry name" value="SDS22/Internalin_LRR"/>
</dbReference>